<sequence length="126" mass="14272">MLQDWLRICGGAAHPHLTSKLYVLLTQHPRPHRLDSIPTMACGSALASPEERFRLNYQGQTMHSSHAVRYWSPERQSIDTHKIMKTVGVASQSLHTTTPTSTYFQDHLVFKFIGDTSSAHILLGRY</sequence>
<evidence type="ECO:0000313" key="2">
    <source>
        <dbReference type="Proteomes" id="UP001367508"/>
    </source>
</evidence>
<name>A0AAN9MZY9_CANGL</name>
<organism evidence="1 2">
    <name type="scientific">Canavalia gladiata</name>
    <name type="common">Sword bean</name>
    <name type="synonym">Dolichos gladiatus</name>
    <dbReference type="NCBI Taxonomy" id="3824"/>
    <lineage>
        <taxon>Eukaryota</taxon>
        <taxon>Viridiplantae</taxon>
        <taxon>Streptophyta</taxon>
        <taxon>Embryophyta</taxon>
        <taxon>Tracheophyta</taxon>
        <taxon>Spermatophyta</taxon>
        <taxon>Magnoliopsida</taxon>
        <taxon>eudicotyledons</taxon>
        <taxon>Gunneridae</taxon>
        <taxon>Pentapetalae</taxon>
        <taxon>rosids</taxon>
        <taxon>fabids</taxon>
        <taxon>Fabales</taxon>
        <taxon>Fabaceae</taxon>
        <taxon>Papilionoideae</taxon>
        <taxon>50 kb inversion clade</taxon>
        <taxon>NPAAA clade</taxon>
        <taxon>indigoferoid/millettioid clade</taxon>
        <taxon>Phaseoleae</taxon>
        <taxon>Canavalia</taxon>
    </lineage>
</organism>
<evidence type="ECO:0000313" key="1">
    <source>
        <dbReference type="EMBL" id="KAK7360698.1"/>
    </source>
</evidence>
<keyword evidence="2" id="KW-1185">Reference proteome</keyword>
<gene>
    <name evidence="1" type="ORF">VNO77_02707</name>
</gene>
<protein>
    <submittedName>
        <fullName evidence="1">Uncharacterized protein</fullName>
    </submittedName>
</protein>
<comment type="caution">
    <text evidence="1">The sequence shown here is derived from an EMBL/GenBank/DDBJ whole genome shotgun (WGS) entry which is preliminary data.</text>
</comment>
<dbReference type="AlphaFoldDB" id="A0AAN9MZY9"/>
<accession>A0AAN9MZY9</accession>
<proteinExistence type="predicted"/>
<dbReference type="Proteomes" id="UP001367508">
    <property type="component" value="Unassembled WGS sequence"/>
</dbReference>
<reference evidence="1 2" key="1">
    <citation type="submission" date="2024-01" db="EMBL/GenBank/DDBJ databases">
        <title>The genomes of 5 underutilized Papilionoideae crops provide insights into root nodulation and disease resistanc.</title>
        <authorList>
            <person name="Jiang F."/>
        </authorList>
    </citation>
    <scope>NUCLEOTIDE SEQUENCE [LARGE SCALE GENOMIC DNA]</scope>
    <source>
        <strain evidence="1">LVBAO_FW01</strain>
        <tissue evidence="1">Leaves</tissue>
    </source>
</reference>
<dbReference type="EMBL" id="JAYMYQ010000001">
    <property type="protein sequence ID" value="KAK7360698.1"/>
    <property type="molecule type" value="Genomic_DNA"/>
</dbReference>